<proteinExistence type="inferred from homology"/>
<dbReference type="NCBIfam" id="TIGR01946">
    <property type="entry name" value="rnfD"/>
    <property type="match status" value="1"/>
</dbReference>
<accession>A0A0G3G2T7</accession>
<evidence type="ECO:0000256" key="4">
    <source>
        <dbReference type="ARBA" id="ARBA00022643"/>
    </source>
</evidence>
<keyword evidence="1 10" id="KW-0813">Transport</keyword>
<feature type="transmembrane region" description="Helical" evidence="10">
    <location>
        <begin position="235"/>
        <end position="253"/>
    </location>
</feature>
<feature type="transmembrane region" description="Helical" evidence="10">
    <location>
        <begin position="35"/>
        <end position="57"/>
    </location>
</feature>
<evidence type="ECO:0000256" key="5">
    <source>
        <dbReference type="ARBA" id="ARBA00022692"/>
    </source>
</evidence>
<evidence type="ECO:0000313" key="11">
    <source>
        <dbReference type="EMBL" id="AKJ94694.1"/>
    </source>
</evidence>
<keyword evidence="6 10" id="KW-1278">Translocase</keyword>
<dbReference type="PATRIC" id="fig|106634.4.peg.938"/>
<dbReference type="PANTHER" id="PTHR30578">
    <property type="entry name" value="ELECTRON TRANSPORT COMPLEX PROTEIN RNFD"/>
    <property type="match status" value="1"/>
</dbReference>
<dbReference type="GO" id="GO:0055085">
    <property type="term" value="P:transmembrane transport"/>
    <property type="evidence" value="ECO:0007669"/>
    <property type="project" value="InterPro"/>
</dbReference>
<sequence length="353" mass="37859">MRFRTESSPHMIPAHSVGGVMQQVLMALVPGTLAMAWFFGWGVLVNVVLAVLFAVAFEAAIVAARKRPVMATLGDNSAIVTGWLFALAVPPLTPVWVTLIGIAFAIIVAKHLYGGLGYNPFNPAMVGYVVVLVSFPREMALWPAPDTLSEMSLGLGQTLQTVLTGSLPAAMDWDAITRATPLDAMREGLGAGRTVNEVTTSPLFGTFSETSWEWIGNFFLLGGLYLLFRRIIHWHIPAAVILGVAIPAGFFWMLDPDSFASPAFHVFSGAVIIGAFFIATDPVSASTTPLGRILYGAGIGVLIFVIRTWGGYPDAVAFAVLLMNMVAPTLDHLTRPRIFGRERRGPPPGDGHG</sequence>
<dbReference type="HAMAP" id="MF_00462">
    <property type="entry name" value="RsxD_RnfD"/>
    <property type="match status" value="1"/>
</dbReference>
<evidence type="ECO:0000256" key="9">
    <source>
        <dbReference type="ARBA" id="ARBA00023136"/>
    </source>
</evidence>
<keyword evidence="10" id="KW-0997">Cell inner membrane</keyword>
<feature type="transmembrane region" description="Helical" evidence="10">
    <location>
        <begin position="290"/>
        <end position="309"/>
    </location>
</feature>
<dbReference type="KEGG" id="tvr:TVD_04590"/>
<dbReference type="NCBIfam" id="NF002011">
    <property type="entry name" value="PRK00816.1"/>
    <property type="match status" value="1"/>
</dbReference>
<evidence type="ECO:0000313" key="12">
    <source>
        <dbReference type="Proteomes" id="UP000064201"/>
    </source>
</evidence>
<evidence type="ECO:0000256" key="2">
    <source>
        <dbReference type="ARBA" id="ARBA00022553"/>
    </source>
</evidence>
<evidence type="ECO:0000256" key="3">
    <source>
        <dbReference type="ARBA" id="ARBA00022630"/>
    </source>
</evidence>
<name>A0A0G3G2T7_9GAMM</name>
<dbReference type="Pfam" id="PF03116">
    <property type="entry name" value="NQR2_RnfD_RnfE"/>
    <property type="match status" value="1"/>
</dbReference>
<keyword evidence="5 10" id="KW-0812">Transmembrane</keyword>
<reference evidence="11 12" key="1">
    <citation type="submission" date="2015-04" db="EMBL/GenBank/DDBJ databases">
        <title>Complete Sequence for the Genome of the Thioalkalivibrio versutus D301.</title>
        <authorList>
            <person name="Mu T."/>
            <person name="Zhou J."/>
            <person name="Xu X."/>
        </authorList>
    </citation>
    <scope>NUCLEOTIDE SEQUENCE [LARGE SCALE GENOMIC DNA]</scope>
    <source>
        <strain evidence="11 12">D301</strain>
    </source>
</reference>
<keyword evidence="12" id="KW-1185">Reference proteome</keyword>
<comment type="function">
    <text evidence="10">Part of a membrane-bound complex that couples electron transfer with translocation of ions across the membrane.</text>
</comment>
<keyword evidence="3 10" id="KW-0285">Flavoprotein</keyword>
<evidence type="ECO:0000256" key="6">
    <source>
        <dbReference type="ARBA" id="ARBA00022967"/>
    </source>
</evidence>
<evidence type="ECO:0000256" key="10">
    <source>
        <dbReference type="HAMAP-Rule" id="MF_00462"/>
    </source>
</evidence>
<comment type="similarity">
    <text evidence="10">Belongs to the NqrB/RnfD family.</text>
</comment>
<keyword evidence="10" id="KW-1003">Cell membrane</keyword>
<keyword evidence="9 10" id="KW-0472">Membrane</keyword>
<comment type="subcellular location">
    <subcellularLocation>
        <location evidence="10">Cell inner membrane</location>
        <topology evidence="10">Multi-pass membrane protein</topology>
    </subcellularLocation>
</comment>
<protein>
    <recommendedName>
        <fullName evidence="10">Ion-translocating oxidoreductase complex subunit D</fullName>
        <ecNumber evidence="10">7.-.-.-</ecNumber>
    </recommendedName>
    <alternativeName>
        <fullName evidence="10">Rnf electron transport complex subunit D</fullName>
    </alternativeName>
</protein>
<dbReference type="InterPro" id="IPR004338">
    <property type="entry name" value="NqrB/RnfD"/>
</dbReference>
<dbReference type="OrthoDB" id="9776359at2"/>
<dbReference type="InterPro" id="IPR011303">
    <property type="entry name" value="RnfD_bac"/>
</dbReference>
<keyword evidence="4 10" id="KW-0288">FMN</keyword>
<comment type="cofactor">
    <cofactor evidence="10">
        <name>FMN</name>
        <dbReference type="ChEBI" id="CHEBI:58210"/>
    </cofactor>
</comment>
<keyword evidence="2 10" id="KW-0597">Phosphoprotein</keyword>
<dbReference type="RefSeq" id="WP_047250929.1">
    <property type="nucleotide sequence ID" value="NZ_CP011367.1"/>
</dbReference>
<dbReference type="PANTHER" id="PTHR30578:SF0">
    <property type="entry name" value="ION-TRANSLOCATING OXIDOREDUCTASE COMPLEX SUBUNIT D"/>
    <property type="match status" value="1"/>
</dbReference>
<dbReference type="STRING" id="106634.TVD_04590"/>
<organism evidence="11 12">
    <name type="scientific">Thioalkalivibrio versutus</name>
    <dbReference type="NCBI Taxonomy" id="106634"/>
    <lineage>
        <taxon>Bacteria</taxon>
        <taxon>Pseudomonadati</taxon>
        <taxon>Pseudomonadota</taxon>
        <taxon>Gammaproteobacteria</taxon>
        <taxon>Chromatiales</taxon>
        <taxon>Ectothiorhodospiraceae</taxon>
        <taxon>Thioalkalivibrio</taxon>
    </lineage>
</organism>
<feature type="transmembrane region" description="Helical" evidence="10">
    <location>
        <begin position="259"/>
        <end position="278"/>
    </location>
</feature>
<comment type="caution">
    <text evidence="10">Lacks conserved residue(s) required for the propagation of feature annotation.</text>
</comment>
<feature type="modified residue" description="FMN phosphoryl threonine" evidence="10">
    <location>
        <position position="180"/>
    </location>
</feature>
<dbReference type="EC" id="7.-.-.-" evidence="10"/>
<comment type="subunit">
    <text evidence="10">The complex is composed of six subunits: RnfA, RnfB, RnfC, RnfD, RnfE and RnfG.</text>
</comment>
<keyword evidence="7 10" id="KW-0249">Electron transport</keyword>
<evidence type="ECO:0000256" key="1">
    <source>
        <dbReference type="ARBA" id="ARBA00022448"/>
    </source>
</evidence>
<dbReference type="AlphaFoldDB" id="A0A0G3G2T7"/>
<feature type="transmembrane region" description="Helical" evidence="10">
    <location>
        <begin position="315"/>
        <end position="334"/>
    </location>
</feature>
<dbReference type="EMBL" id="CP011367">
    <property type="protein sequence ID" value="AKJ94694.1"/>
    <property type="molecule type" value="Genomic_DNA"/>
</dbReference>
<dbReference type="GO" id="GO:0005886">
    <property type="term" value="C:plasma membrane"/>
    <property type="evidence" value="ECO:0007669"/>
    <property type="project" value="UniProtKB-SubCell"/>
</dbReference>
<keyword evidence="8 10" id="KW-1133">Transmembrane helix</keyword>
<evidence type="ECO:0000256" key="7">
    <source>
        <dbReference type="ARBA" id="ARBA00022982"/>
    </source>
</evidence>
<dbReference type="GO" id="GO:0022900">
    <property type="term" value="P:electron transport chain"/>
    <property type="evidence" value="ECO:0007669"/>
    <property type="project" value="UniProtKB-UniRule"/>
</dbReference>
<feature type="transmembrane region" description="Helical" evidence="10">
    <location>
        <begin position="211"/>
        <end position="228"/>
    </location>
</feature>
<dbReference type="Proteomes" id="UP000064201">
    <property type="component" value="Chromosome"/>
</dbReference>
<evidence type="ECO:0000256" key="8">
    <source>
        <dbReference type="ARBA" id="ARBA00022989"/>
    </source>
</evidence>
<gene>
    <name evidence="10" type="primary">rnfD</name>
    <name evidence="11" type="ORF">TVD_04590</name>
</gene>